<keyword evidence="3" id="KW-1185">Reference proteome</keyword>
<dbReference type="EMBL" id="JAVLVT010000001">
    <property type="protein sequence ID" value="MDS1269690.1"/>
    <property type="molecule type" value="Genomic_DNA"/>
</dbReference>
<dbReference type="Proteomes" id="UP001250214">
    <property type="component" value="Unassembled WGS sequence"/>
</dbReference>
<organism evidence="2 3">
    <name type="scientific">Lipingzhangella rawalii</name>
    <dbReference type="NCBI Taxonomy" id="2055835"/>
    <lineage>
        <taxon>Bacteria</taxon>
        <taxon>Bacillati</taxon>
        <taxon>Actinomycetota</taxon>
        <taxon>Actinomycetes</taxon>
        <taxon>Streptosporangiales</taxon>
        <taxon>Nocardiopsidaceae</taxon>
        <taxon>Lipingzhangella</taxon>
    </lineage>
</organism>
<reference evidence="3" key="1">
    <citation type="submission" date="2023-07" db="EMBL/GenBank/DDBJ databases">
        <title>Novel species in the genus Lipingzhangella isolated from Sambhar Salt Lake.</title>
        <authorList>
            <person name="Jiya N."/>
            <person name="Kajale S."/>
            <person name="Sharma A."/>
        </authorList>
    </citation>
    <scope>NUCLEOTIDE SEQUENCE [LARGE SCALE GENOMIC DNA]</scope>
    <source>
        <strain evidence="3">LS1_29</strain>
    </source>
</reference>
<proteinExistence type="predicted"/>
<name>A0ABU2H4D4_9ACTN</name>
<comment type="caution">
    <text evidence="2">The sequence shown here is derived from an EMBL/GenBank/DDBJ whole genome shotgun (WGS) entry which is preliminary data.</text>
</comment>
<protein>
    <submittedName>
        <fullName evidence="2">DUF4035 domain-containing protein</fullName>
    </submittedName>
</protein>
<feature type="domain" description="Minor tail T" evidence="1">
    <location>
        <begin position="11"/>
        <end position="84"/>
    </location>
</feature>
<sequence length="92" mass="10117">MTVGELLGRISSRELSEWMAYERVTGPLGPERADLHAAIVASTVANANRGKRGRAAKPADFIPRWDRREQSWQEQLATVQRINTALGGSQTG</sequence>
<evidence type="ECO:0000259" key="1">
    <source>
        <dbReference type="Pfam" id="PF06223"/>
    </source>
</evidence>
<gene>
    <name evidence="2" type="ORF">RIF23_05220</name>
</gene>
<dbReference type="RefSeq" id="WP_310911147.1">
    <property type="nucleotide sequence ID" value="NZ_JAVLVT010000001.1"/>
</dbReference>
<dbReference type="Pfam" id="PF06223">
    <property type="entry name" value="Phage_tail_T"/>
    <property type="match status" value="1"/>
</dbReference>
<accession>A0ABU2H4D4</accession>
<evidence type="ECO:0000313" key="2">
    <source>
        <dbReference type="EMBL" id="MDS1269690.1"/>
    </source>
</evidence>
<dbReference type="InterPro" id="IPR009350">
    <property type="entry name" value="Phage_tail_T"/>
</dbReference>
<evidence type="ECO:0000313" key="3">
    <source>
        <dbReference type="Proteomes" id="UP001250214"/>
    </source>
</evidence>